<dbReference type="InterPro" id="IPR008927">
    <property type="entry name" value="6-PGluconate_DH-like_C_sf"/>
</dbReference>
<gene>
    <name evidence="2" type="ORF">S01H4_36131</name>
</gene>
<dbReference type="AlphaFoldDB" id="X1BST5"/>
<dbReference type="EMBL" id="BART01019285">
    <property type="protein sequence ID" value="GAG84207.1"/>
    <property type="molecule type" value="Genomic_DNA"/>
</dbReference>
<proteinExistence type="predicted"/>
<dbReference type="InterPro" id="IPR006108">
    <property type="entry name" value="3HC_DH_C"/>
</dbReference>
<evidence type="ECO:0000259" key="1">
    <source>
        <dbReference type="Pfam" id="PF00725"/>
    </source>
</evidence>
<feature type="non-terminal residue" evidence="2">
    <location>
        <position position="1"/>
    </location>
</feature>
<comment type="caution">
    <text evidence="2">The sequence shown here is derived from an EMBL/GenBank/DDBJ whole genome shotgun (WGS) entry which is preliminary data.</text>
</comment>
<dbReference type="Pfam" id="PF00725">
    <property type="entry name" value="3HCDH"/>
    <property type="match status" value="1"/>
</dbReference>
<protein>
    <recommendedName>
        <fullName evidence="1">3-hydroxyacyl-CoA dehydrogenase C-terminal domain-containing protein</fullName>
    </recommendedName>
</protein>
<accession>X1BST5</accession>
<reference evidence="2" key="1">
    <citation type="journal article" date="2014" name="Front. Microbiol.">
        <title>High frequency of phylogenetically diverse reductive dehalogenase-homologous genes in deep subseafloor sedimentary metagenomes.</title>
        <authorList>
            <person name="Kawai M."/>
            <person name="Futagami T."/>
            <person name="Toyoda A."/>
            <person name="Takaki Y."/>
            <person name="Nishi S."/>
            <person name="Hori S."/>
            <person name="Arai W."/>
            <person name="Tsubouchi T."/>
            <person name="Morono Y."/>
            <person name="Uchiyama I."/>
            <person name="Ito T."/>
            <person name="Fujiyama A."/>
            <person name="Inagaki F."/>
            <person name="Takami H."/>
        </authorList>
    </citation>
    <scope>NUCLEOTIDE SEQUENCE</scope>
    <source>
        <strain evidence="2">Expedition CK06-06</strain>
    </source>
</reference>
<dbReference type="GO" id="GO:0016616">
    <property type="term" value="F:oxidoreductase activity, acting on the CH-OH group of donors, NAD or NADP as acceptor"/>
    <property type="evidence" value="ECO:0007669"/>
    <property type="project" value="InterPro"/>
</dbReference>
<name>X1BST5_9ZZZZ</name>
<evidence type="ECO:0000313" key="2">
    <source>
        <dbReference type="EMBL" id="GAG84207.1"/>
    </source>
</evidence>
<sequence>DLIHVLARKICQIAIVLHIEHHGYVFNTMLSSLLSATLKLAADDIASIEDIDRAWMGVMHTESGSFGIMDSIGLKTIWAITDYWANK</sequence>
<dbReference type="SUPFAM" id="SSF48179">
    <property type="entry name" value="6-phosphogluconate dehydrogenase C-terminal domain-like"/>
    <property type="match status" value="1"/>
</dbReference>
<feature type="domain" description="3-hydroxyacyl-CoA dehydrogenase C-terminal" evidence="1">
    <location>
        <begin position="23"/>
        <end position="86"/>
    </location>
</feature>
<organism evidence="2">
    <name type="scientific">marine sediment metagenome</name>
    <dbReference type="NCBI Taxonomy" id="412755"/>
    <lineage>
        <taxon>unclassified sequences</taxon>
        <taxon>metagenomes</taxon>
        <taxon>ecological metagenomes</taxon>
    </lineage>
</organism>
<dbReference type="Gene3D" id="1.10.1040.10">
    <property type="entry name" value="N-(1-d-carboxylethyl)-l-norvaline Dehydrogenase, domain 2"/>
    <property type="match status" value="1"/>
</dbReference>
<dbReference type="InterPro" id="IPR013328">
    <property type="entry name" value="6PGD_dom2"/>
</dbReference>
<dbReference type="GO" id="GO:0006631">
    <property type="term" value="P:fatty acid metabolic process"/>
    <property type="evidence" value="ECO:0007669"/>
    <property type="project" value="InterPro"/>
</dbReference>